<gene>
    <name evidence="8" type="ORF">HAND00432_LOCUS35428</name>
</gene>
<dbReference type="SFLD" id="SFLDG01095">
    <property type="entry name" value="Uncharacterised_Radical_SAM_Su"/>
    <property type="match status" value="1"/>
</dbReference>
<dbReference type="InterPro" id="IPR006638">
    <property type="entry name" value="Elp3/MiaA/NifB-like_rSAM"/>
</dbReference>
<dbReference type="GO" id="GO:0003824">
    <property type="term" value="F:catalytic activity"/>
    <property type="evidence" value="ECO:0007669"/>
    <property type="project" value="InterPro"/>
</dbReference>
<evidence type="ECO:0000256" key="5">
    <source>
        <dbReference type="ARBA" id="ARBA00023014"/>
    </source>
</evidence>
<dbReference type="CDD" id="cd01335">
    <property type="entry name" value="Radical_SAM"/>
    <property type="match status" value="1"/>
</dbReference>
<evidence type="ECO:0000256" key="2">
    <source>
        <dbReference type="ARBA" id="ARBA00022691"/>
    </source>
</evidence>
<dbReference type="Gene3D" id="3.20.20.70">
    <property type="entry name" value="Aldolase class I"/>
    <property type="match status" value="1"/>
</dbReference>
<dbReference type="InterPro" id="IPR007197">
    <property type="entry name" value="rSAM"/>
</dbReference>
<organism evidence="8">
    <name type="scientific">Hemiselmis andersenii</name>
    <name type="common">Cryptophyte alga</name>
    <dbReference type="NCBI Taxonomy" id="464988"/>
    <lineage>
        <taxon>Eukaryota</taxon>
        <taxon>Cryptophyceae</taxon>
        <taxon>Cryptomonadales</taxon>
        <taxon>Hemiselmidaceae</taxon>
        <taxon>Hemiselmis</taxon>
    </lineage>
</organism>
<accession>A0A7S1HKQ1</accession>
<dbReference type="AlphaFoldDB" id="A0A7S1HKQ1"/>
<keyword evidence="5" id="KW-0411">Iron-sulfur</keyword>
<feature type="chain" id="PRO_5031337999" description="Radical SAM core domain-containing protein" evidence="6">
    <location>
        <begin position="28"/>
        <end position="364"/>
    </location>
</feature>
<dbReference type="PANTHER" id="PTHR43409:SF4">
    <property type="entry name" value="RADICAL SAM SUPERFAMILY PROTEIN"/>
    <property type="match status" value="1"/>
</dbReference>
<evidence type="ECO:0000256" key="4">
    <source>
        <dbReference type="ARBA" id="ARBA00023004"/>
    </source>
</evidence>
<sequence>MGLMRGNLLTAPLLLLLLLGSLVPSNAFWSASPLVSTFLPQRSIPPASTCQSIPTRPGSSLLLCSTGGWPVAPLDYIEPLFRPPAEHSSFILQVTNGCSWNKCSFCDMYTADGKEFRPKPLEFIEEELRIIGSLDLPVKRIFLADGDAMTLPTKRLKDILSLIQKHVKSRLQRVSCYCLPRNVAGKTVEELRELRGMGLSLVYVGCESGDDEVLERIIKGETYDSSLGALLKLGEAGIKRSVMILNGLGGPELSEQHMVNTARLMNAAQPELLSTLVVSFPLGTDRFEATSPGFRMLTQRELFSEMEVLISHLSLDKTIFRSDHASNYLPLKGVLSRDTDKMLSQLRDAKEGRAPLRPEWARGL</sequence>
<dbReference type="Pfam" id="PF04055">
    <property type="entry name" value="Radical_SAM"/>
    <property type="match status" value="1"/>
</dbReference>
<proteinExistence type="predicted"/>
<keyword evidence="6" id="KW-0732">Signal</keyword>
<dbReference type="GO" id="GO:0046872">
    <property type="term" value="F:metal ion binding"/>
    <property type="evidence" value="ECO:0007669"/>
    <property type="project" value="UniProtKB-KW"/>
</dbReference>
<evidence type="ECO:0000256" key="3">
    <source>
        <dbReference type="ARBA" id="ARBA00022723"/>
    </source>
</evidence>
<dbReference type="PANTHER" id="PTHR43409">
    <property type="entry name" value="ANAEROBIC MAGNESIUM-PROTOPORPHYRIN IX MONOMETHYL ESTER CYCLASE-RELATED"/>
    <property type="match status" value="1"/>
</dbReference>
<feature type="domain" description="Radical SAM core" evidence="7">
    <location>
        <begin position="84"/>
        <end position="316"/>
    </location>
</feature>
<protein>
    <recommendedName>
        <fullName evidence="7">Radical SAM core domain-containing protein</fullName>
    </recommendedName>
</protein>
<keyword evidence="2" id="KW-0949">S-adenosyl-L-methionine</keyword>
<comment type="cofactor">
    <cofactor evidence="1">
        <name>[4Fe-4S] cluster</name>
        <dbReference type="ChEBI" id="CHEBI:49883"/>
    </cofactor>
</comment>
<reference evidence="8" key="1">
    <citation type="submission" date="2021-01" db="EMBL/GenBank/DDBJ databases">
        <authorList>
            <person name="Corre E."/>
            <person name="Pelletier E."/>
            <person name="Niang G."/>
            <person name="Scheremetjew M."/>
            <person name="Finn R."/>
            <person name="Kale V."/>
            <person name="Holt S."/>
            <person name="Cochrane G."/>
            <person name="Meng A."/>
            <person name="Brown T."/>
            <person name="Cohen L."/>
        </authorList>
    </citation>
    <scope>NUCLEOTIDE SEQUENCE</scope>
    <source>
        <strain evidence="8">CCMP644</strain>
    </source>
</reference>
<evidence type="ECO:0000259" key="7">
    <source>
        <dbReference type="PROSITE" id="PS51918"/>
    </source>
</evidence>
<evidence type="ECO:0000256" key="6">
    <source>
        <dbReference type="SAM" id="SignalP"/>
    </source>
</evidence>
<keyword evidence="4" id="KW-0408">Iron</keyword>
<dbReference type="InterPro" id="IPR058240">
    <property type="entry name" value="rSAM_sf"/>
</dbReference>
<dbReference type="SUPFAM" id="SSF102114">
    <property type="entry name" value="Radical SAM enzymes"/>
    <property type="match status" value="1"/>
</dbReference>
<dbReference type="InterPro" id="IPR051198">
    <property type="entry name" value="BchE-like"/>
</dbReference>
<dbReference type="InterPro" id="IPR013785">
    <property type="entry name" value="Aldolase_TIM"/>
</dbReference>
<evidence type="ECO:0000256" key="1">
    <source>
        <dbReference type="ARBA" id="ARBA00001966"/>
    </source>
</evidence>
<keyword evidence="3" id="KW-0479">Metal-binding</keyword>
<feature type="signal peptide" evidence="6">
    <location>
        <begin position="1"/>
        <end position="27"/>
    </location>
</feature>
<dbReference type="EMBL" id="HBFX01058874">
    <property type="protein sequence ID" value="CAD8984415.1"/>
    <property type="molecule type" value="Transcribed_RNA"/>
</dbReference>
<evidence type="ECO:0000313" key="8">
    <source>
        <dbReference type="EMBL" id="CAD8984415.1"/>
    </source>
</evidence>
<dbReference type="PROSITE" id="PS51918">
    <property type="entry name" value="RADICAL_SAM"/>
    <property type="match status" value="1"/>
</dbReference>
<name>A0A7S1HKQ1_HEMAN</name>
<dbReference type="SFLD" id="SFLDS00029">
    <property type="entry name" value="Radical_SAM"/>
    <property type="match status" value="2"/>
</dbReference>
<dbReference type="GO" id="GO:0051536">
    <property type="term" value="F:iron-sulfur cluster binding"/>
    <property type="evidence" value="ECO:0007669"/>
    <property type="project" value="UniProtKB-KW"/>
</dbReference>
<dbReference type="SMART" id="SM00729">
    <property type="entry name" value="Elp3"/>
    <property type="match status" value="1"/>
</dbReference>
<dbReference type="SFLD" id="SFLDG01082">
    <property type="entry name" value="B12-binding_domain_containing"/>
    <property type="match status" value="1"/>
</dbReference>